<reference evidence="3" key="1">
    <citation type="submission" date="2020-08" db="EMBL/GenBank/DDBJ databases">
        <title>Novel species isolated from subtropical streams in China.</title>
        <authorList>
            <person name="Lu H."/>
        </authorList>
    </citation>
    <scope>NUCLEOTIDE SEQUENCE</scope>
    <source>
        <strain evidence="3">CY7W</strain>
    </source>
</reference>
<dbReference type="InterPro" id="IPR052516">
    <property type="entry name" value="N-heterocyclic_Hydroxylase"/>
</dbReference>
<organism evidence="3 4">
    <name type="scientific">Undibacterium rugosum</name>
    <dbReference type="NCBI Taxonomy" id="2762291"/>
    <lineage>
        <taxon>Bacteria</taxon>
        <taxon>Pseudomonadati</taxon>
        <taxon>Pseudomonadota</taxon>
        <taxon>Betaproteobacteria</taxon>
        <taxon>Burkholderiales</taxon>
        <taxon>Oxalobacteraceae</taxon>
        <taxon>Undibacterium</taxon>
    </lineage>
</organism>
<accession>A0A923I247</accession>
<dbReference type="PANTHER" id="PTHR47495:SF2">
    <property type="entry name" value="ALDEHYDE DEHYDROGENASE"/>
    <property type="match status" value="1"/>
</dbReference>
<dbReference type="Proteomes" id="UP000612361">
    <property type="component" value="Unassembled WGS sequence"/>
</dbReference>
<dbReference type="Gene3D" id="3.90.1170.50">
    <property type="entry name" value="Aldehyde oxidase/xanthine dehydrogenase, a/b hammerhead"/>
    <property type="match status" value="1"/>
</dbReference>
<sequence>MTEKTKSGRRRFLLGGLGISGALILGWGVLPPRQRLKGSQTLPVHEGEIALNGWIRIAADGQVGVAMHRSEMGQGIHTALQMLVAEELDVPLSSVTPFAAPVDKIYGNMAMLADGLPFHPDDDGVLKRVAQWMTLKTARELGLQVTGGSSSVKDAWQPLREAGATARAMLLAAAAQRWQVQPGECTTQAGQVLHSSGKQLSYGELAATAVNMQPSHIQLKKPADFRLIGTPQPRREAGLKVNGKAQFGIDAHPPGLLYAALSLTPVIGGKPKSWNSKAVLAKPGVKQVVDLTTAAGEHGYAGLAVVADSYWAARQALPALATEWDAGPHSQLSSAKVFAELAEKLEQESGFTYYERGDVAAGFASKQVAKMITAEYRAPFLAHAAMEPINCTAQWKDGQLDLWVSTQVPSVAVAVAASMLNIASEKIQLHMCYLGGGFGRRLEVDMIRQAVAIARQTEGRPVKLVWSREEDTAHDMYRPAALARFTAALDAQGQVLAYLNRSASGSVTHQVLQRSFGVPGAGPDKTTAEGEFDHAYALPHQKTSHVIVPTPVPLGYWRSVGHSHNAFFKESFIDELAAAAQQPPLEFRRQLLAQQPRHLEVLNAAVEKAGAVPAGRAHGLAIHRSFGSIVAQVVEVSIEAKQIKVHKVVCAIDCGIAVNPAGIAQQMESAVIFALSAALYGEITIEQGRVMQSNFHDYAVLRMNEAPLVETVIIPSAEAPEGVGEPGVPPLAPALASAVFQLTGQRLRSLPLKLG</sequence>
<keyword evidence="1" id="KW-0812">Transmembrane</keyword>
<dbReference type="EMBL" id="JACOGG010000005">
    <property type="protein sequence ID" value="MBC3934975.1"/>
    <property type="molecule type" value="Genomic_DNA"/>
</dbReference>
<dbReference type="InterPro" id="IPR008274">
    <property type="entry name" value="AldOxase/xan_DH_MoCoBD1"/>
</dbReference>
<keyword evidence="1" id="KW-1133">Transmembrane helix</keyword>
<dbReference type="InterPro" id="IPR037165">
    <property type="entry name" value="AldOxase/xan_DH_Mopterin-bd_sf"/>
</dbReference>
<keyword evidence="1" id="KW-0472">Membrane</keyword>
<dbReference type="InterPro" id="IPR000674">
    <property type="entry name" value="Ald_Oxase/Xan_DH_a/b"/>
</dbReference>
<feature type="transmembrane region" description="Helical" evidence="1">
    <location>
        <begin position="12"/>
        <end position="30"/>
    </location>
</feature>
<evidence type="ECO:0000313" key="4">
    <source>
        <dbReference type="Proteomes" id="UP000612361"/>
    </source>
</evidence>
<dbReference type="RefSeq" id="WP_186880573.1">
    <property type="nucleotide sequence ID" value="NZ_JACOGG010000005.1"/>
</dbReference>
<dbReference type="PIRSF" id="PIRSF036389">
    <property type="entry name" value="IOR_B"/>
    <property type="match status" value="1"/>
</dbReference>
<evidence type="ECO:0000256" key="1">
    <source>
        <dbReference type="SAM" id="Phobius"/>
    </source>
</evidence>
<feature type="domain" description="Aldehyde oxidase/xanthine dehydrogenase a/b hammerhead" evidence="2">
    <location>
        <begin position="242"/>
        <end position="328"/>
    </location>
</feature>
<dbReference type="PROSITE" id="PS51318">
    <property type="entry name" value="TAT"/>
    <property type="match status" value="1"/>
</dbReference>
<dbReference type="InterPro" id="IPR046867">
    <property type="entry name" value="AldOxase/xan_DH_MoCoBD2"/>
</dbReference>
<dbReference type="SUPFAM" id="SSF56003">
    <property type="entry name" value="Molybdenum cofactor-binding domain"/>
    <property type="match status" value="2"/>
</dbReference>
<evidence type="ECO:0000313" key="3">
    <source>
        <dbReference type="EMBL" id="MBC3934975.1"/>
    </source>
</evidence>
<dbReference type="SUPFAM" id="SSF54665">
    <property type="entry name" value="CO dehydrogenase molybdoprotein N-domain-like"/>
    <property type="match status" value="1"/>
</dbReference>
<dbReference type="SMART" id="SM01008">
    <property type="entry name" value="Ald_Xan_dh_C"/>
    <property type="match status" value="1"/>
</dbReference>
<dbReference type="InterPro" id="IPR036856">
    <property type="entry name" value="Ald_Oxase/Xan_DH_a/b_sf"/>
</dbReference>
<evidence type="ECO:0000259" key="2">
    <source>
        <dbReference type="SMART" id="SM01008"/>
    </source>
</evidence>
<dbReference type="Pfam" id="PF02738">
    <property type="entry name" value="MoCoBD_1"/>
    <property type="match status" value="1"/>
</dbReference>
<protein>
    <submittedName>
        <fullName evidence="3">Xanthine dehydrogenase family protein molybdopterin-binding subunit</fullName>
    </submittedName>
</protein>
<dbReference type="Pfam" id="PF20256">
    <property type="entry name" value="MoCoBD_2"/>
    <property type="match status" value="2"/>
</dbReference>
<gene>
    <name evidence="3" type="ORF">H8K47_06345</name>
</gene>
<dbReference type="PANTHER" id="PTHR47495">
    <property type="entry name" value="ALDEHYDE DEHYDROGENASE"/>
    <property type="match status" value="1"/>
</dbReference>
<name>A0A923I247_9BURK</name>
<comment type="caution">
    <text evidence="3">The sequence shown here is derived from an EMBL/GenBank/DDBJ whole genome shotgun (WGS) entry which is preliminary data.</text>
</comment>
<proteinExistence type="predicted"/>
<dbReference type="InterPro" id="IPR012368">
    <property type="entry name" value="OxRdtase_Mopterin-bd_su_IorB"/>
</dbReference>
<keyword evidence="4" id="KW-1185">Reference proteome</keyword>
<dbReference type="AlphaFoldDB" id="A0A923I247"/>
<dbReference type="InterPro" id="IPR006311">
    <property type="entry name" value="TAT_signal"/>
</dbReference>
<dbReference type="GO" id="GO:0016491">
    <property type="term" value="F:oxidoreductase activity"/>
    <property type="evidence" value="ECO:0007669"/>
    <property type="project" value="InterPro"/>
</dbReference>
<dbReference type="Gene3D" id="3.30.365.10">
    <property type="entry name" value="Aldehyde oxidase/xanthine dehydrogenase, molybdopterin binding domain"/>
    <property type="match status" value="4"/>
</dbReference>